<protein>
    <submittedName>
        <fullName evidence="3">MFS domain-containing protein</fullName>
    </submittedName>
</protein>
<evidence type="ECO:0000313" key="3">
    <source>
        <dbReference type="WBParaSite" id="Pan_g5769.t1"/>
    </source>
</evidence>
<keyword evidence="2" id="KW-1185">Reference proteome</keyword>
<proteinExistence type="predicted"/>
<dbReference type="Proteomes" id="UP000492821">
    <property type="component" value="Unassembled WGS sequence"/>
</dbReference>
<keyword evidence="1" id="KW-1133">Transmembrane helix</keyword>
<keyword evidence="1" id="KW-0472">Membrane</keyword>
<evidence type="ECO:0000256" key="1">
    <source>
        <dbReference type="SAM" id="Phobius"/>
    </source>
</evidence>
<sequence length="92" mass="9849">MGSRLTATFPLGEKPAVPFSWVLRGRGLSNLVGLVFVNHGQDRMDKGAGNRLGSATLLYCTLVGAAKVVGGGIIYPLIMLIYDSYITIFMIS</sequence>
<reference evidence="3" key="2">
    <citation type="submission" date="2020-10" db="UniProtKB">
        <authorList>
            <consortium name="WormBaseParasite"/>
        </authorList>
    </citation>
    <scope>IDENTIFICATION</scope>
</reference>
<reference evidence="2" key="1">
    <citation type="journal article" date="2013" name="Genetics">
        <title>The draft genome and transcriptome of Panagrellus redivivus are shaped by the harsh demands of a free-living lifestyle.</title>
        <authorList>
            <person name="Srinivasan J."/>
            <person name="Dillman A.R."/>
            <person name="Macchietto M.G."/>
            <person name="Heikkinen L."/>
            <person name="Lakso M."/>
            <person name="Fracchia K.M."/>
            <person name="Antoshechkin I."/>
            <person name="Mortazavi A."/>
            <person name="Wong G."/>
            <person name="Sternberg P.W."/>
        </authorList>
    </citation>
    <scope>NUCLEOTIDE SEQUENCE [LARGE SCALE GENOMIC DNA]</scope>
    <source>
        <strain evidence="2">MT8872</strain>
    </source>
</reference>
<dbReference type="AlphaFoldDB" id="A0A7E4W1E6"/>
<dbReference type="WBParaSite" id="Pan_g5769.t1">
    <property type="protein sequence ID" value="Pan_g5769.t1"/>
    <property type="gene ID" value="Pan_g5769"/>
</dbReference>
<evidence type="ECO:0000313" key="2">
    <source>
        <dbReference type="Proteomes" id="UP000492821"/>
    </source>
</evidence>
<name>A0A7E4W1E6_PANRE</name>
<organism evidence="2 3">
    <name type="scientific">Panagrellus redivivus</name>
    <name type="common">Microworm</name>
    <dbReference type="NCBI Taxonomy" id="6233"/>
    <lineage>
        <taxon>Eukaryota</taxon>
        <taxon>Metazoa</taxon>
        <taxon>Ecdysozoa</taxon>
        <taxon>Nematoda</taxon>
        <taxon>Chromadorea</taxon>
        <taxon>Rhabditida</taxon>
        <taxon>Tylenchina</taxon>
        <taxon>Panagrolaimomorpha</taxon>
        <taxon>Panagrolaimoidea</taxon>
        <taxon>Panagrolaimidae</taxon>
        <taxon>Panagrellus</taxon>
    </lineage>
</organism>
<keyword evidence="1" id="KW-0812">Transmembrane</keyword>
<feature type="transmembrane region" description="Helical" evidence="1">
    <location>
        <begin position="56"/>
        <end position="82"/>
    </location>
</feature>
<accession>A0A7E4W1E6</accession>